<proteinExistence type="predicted"/>
<dbReference type="InterPro" id="IPR001647">
    <property type="entry name" value="HTH_TetR"/>
</dbReference>
<evidence type="ECO:0000256" key="1">
    <source>
        <dbReference type="ARBA" id="ARBA00023125"/>
    </source>
</evidence>
<dbReference type="InterPro" id="IPR009057">
    <property type="entry name" value="Homeodomain-like_sf"/>
</dbReference>
<gene>
    <name evidence="3" type="ORF">KYY02_29445</name>
</gene>
<comment type="caution">
    <text evidence="3">The sequence shown here is derived from an EMBL/GenBank/DDBJ whole genome shotgun (WGS) entry which is preliminary data.</text>
</comment>
<dbReference type="EMBL" id="JAHWZY010000047">
    <property type="protein sequence ID" value="MEZ3182634.1"/>
    <property type="molecule type" value="Genomic_DNA"/>
</dbReference>
<protein>
    <submittedName>
        <fullName evidence="3">TetR/AcrR family transcriptional regulator</fullName>
    </submittedName>
</protein>
<name>A0ABV4J8Z9_9ACTN</name>
<evidence type="ECO:0000259" key="2">
    <source>
        <dbReference type="Pfam" id="PF00440"/>
    </source>
</evidence>
<feature type="domain" description="HTH tetR-type" evidence="2">
    <location>
        <begin position="16"/>
        <end position="49"/>
    </location>
</feature>
<reference evidence="3 4" key="1">
    <citation type="journal article" date="2021" name="Res Sq">
        <title>Streptomyces Pimoensis sp. nov., Isolated From the Taklimakan Desert in Xinjiang, China.</title>
        <authorList>
            <person name="Zhang P."/>
            <person name="Luo X."/>
            <person name="Luo X."/>
            <person name="Liu Z."/>
            <person name="Xia Z."/>
            <person name="Wan C."/>
            <person name="zhang L."/>
        </authorList>
    </citation>
    <scope>NUCLEOTIDE SEQUENCE [LARGE SCALE GENOMIC DNA]</scope>
    <source>
        <strain evidence="3 4">TRM75549</strain>
    </source>
</reference>
<keyword evidence="1" id="KW-0238">DNA-binding</keyword>
<dbReference type="Proteomes" id="UP001567537">
    <property type="component" value="Unassembled WGS sequence"/>
</dbReference>
<keyword evidence="4" id="KW-1185">Reference proteome</keyword>
<organism evidence="3 4">
    <name type="scientific">Streptomyces pimonensis</name>
    <dbReference type="NCBI Taxonomy" id="2860288"/>
    <lineage>
        <taxon>Bacteria</taxon>
        <taxon>Bacillati</taxon>
        <taxon>Actinomycetota</taxon>
        <taxon>Actinomycetes</taxon>
        <taxon>Kitasatosporales</taxon>
        <taxon>Streptomycetaceae</taxon>
        <taxon>Streptomyces</taxon>
    </lineage>
</organism>
<evidence type="ECO:0000313" key="3">
    <source>
        <dbReference type="EMBL" id="MEZ3182634.1"/>
    </source>
</evidence>
<sequence length="107" mass="11477">MPQTGSGVATREAVHSAAARLSWNQGFSRTTVRRIAAAAGTDPVLVIRRSRSEELLFPETMTFSRAVSSPSACVTHRIQDSSVSGTFAGKPMRCECAGRGRPPSRSR</sequence>
<evidence type="ECO:0000313" key="4">
    <source>
        <dbReference type="Proteomes" id="UP001567537"/>
    </source>
</evidence>
<accession>A0ABV4J8Z9</accession>
<dbReference type="Gene3D" id="1.10.357.10">
    <property type="entry name" value="Tetracycline Repressor, domain 2"/>
    <property type="match status" value="1"/>
</dbReference>
<dbReference type="SUPFAM" id="SSF46689">
    <property type="entry name" value="Homeodomain-like"/>
    <property type="match status" value="1"/>
</dbReference>
<dbReference type="Pfam" id="PF00440">
    <property type="entry name" value="TetR_N"/>
    <property type="match status" value="1"/>
</dbReference>